<evidence type="ECO:0000259" key="1">
    <source>
        <dbReference type="Pfam" id="PF01636"/>
    </source>
</evidence>
<accession>A0A5J6MU59</accession>
<dbReference type="Gene3D" id="3.90.1200.10">
    <property type="match status" value="1"/>
</dbReference>
<dbReference type="SUPFAM" id="SSF56112">
    <property type="entry name" value="Protein kinase-like (PK-like)"/>
    <property type="match status" value="1"/>
</dbReference>
<dbReference type="Pfam" id="PF01636">
    <property type="entry name" value="APH"/>
    <property type="match status" value="1"/>
</dbReference>
<name>A0A5J6MU59_9PROT</name>
<gene>
    <name evidence="2" type="ORF">FRZ61_01920</name>
</gene>
<feature type="domain" description="Aminoglycoside phosphotransferase" evidence="1">
    <location>
        <begin position="31"/>
        <end position="262"/>
    </location>
</feature>
<dbReference type="Gene3D" id="3.30.200.20">
    <property type="entry name" value="Phosphorylase Kinase, domain 1"/>
    <property type="match status" value="1"/>
</dbReference>
<proteinExistence type="predicted"/>
<dbReference type="OrthoDB" id="9809275at2"/>
<reference evidence="2 3" key="1">
    <citation type="submission" date="2019-08" db="EMBL/GenBank/DDBJ databases">
        <title>Hyperibacter terrae gen. nov., sp. nov. and Hyperibacter viscosus sp. nov., two new members in the family Rhodospirillaceae isolated from the rhizosphere of Hypericum perforatum.</title>
        <authorList>
            <person name="Noviana Z."/>
        </authorList>
    </citation>
    <scope>NUCLEOTIDE SEQUENCE [LARGE SCALE GENOMIC DNA]</scope>
    <source>
        <strain evidence="2 3">R5959</strain>
    </source>
</reference>
<dbReference type="InterPro" id="IPR002575">
    <property type="entry name" value="Aminoglycoside_PTrfase"/>
</dbReference>
<dbReference type="EMBL" id="CP042582">
    <property type="protein sequence ID" value="QEX20275.1"/>
    <property type="molecule type" value="Genomic_DNA"/>
</dbReference>
<sequence>MTTLKLHEQPERVAKRDEFLKQAGWGTAQRRLLAGDASFRRYDRLTLGQRTAVLMDAPPPHEDVRPFTAVRGILGGLGLSAPALYAGDEAEGFLLLEDLGDDTYTRLLQRGTDEPMLYRLAVDVLVELTRNIGPADLRSLPALDDARALDEVSRLTEWWWPAAMGAPIPSAVLEEYRAAWRAVLPRGRQAPESIGLFDYHVDNLLWLPRRQGVAACGLLDFQDAVRVPAGFDLMSLLQDARRDLQPGLEPELYERFLAGLPKLDRASFADAFAVFGAERHSRIIGTFVRLWKRDGKPGYLVHLPRVWRQLESALAAPAMAPLKSWFDRHVPREKRGAISP</sequence>
<keyword evidence="2" id="KW-0808">Transferase</keyword>
<evidence type="ECO:0000313" key="2">
    <source>
        <dbReference type="EMBL" id="QEX20275.1"/>
    </source>
</evidence>
<dbReference type="AlphaFoldDB" id="A0A5J6MU59"/>
<dbReference type="GO" id="GO:0016740">
    <property type="term" value="F:transferase activity"/>
    <property type="evidence" value="ECO:0007669"/>
    <property type="project" value="UniProtKB-KW"/>
</dbReference>
<dbReference type="Proteomes" id="UP000325797">
    <property type="component" value="Chromosome"/>
</dbReference>
<keyword evidence="3" id="KW-1185">Reference proteome</keyword>
<protein>
    <submittedName>
        <fullName evidence="2">Aminoglycoside phosphotransferase</fullName>
    </submittedName>
</protein>
<dbReference type="InterPro" id="IPR011009">
    <property type="entry name" value="Kinase-like_dom_sf"/>
</dbReference>
<organism evidence="2 3">
    <name type="scientific">Hypericibacter adhaerens</name>
    <dbReference type="NCBI Taxonomy" id="2602016"/>
    <lineage>
        <taxon>Bacteria</taxon>
        <taxon>Pseudomonadati</taxon>
        <taxon>Pseudomonadota</taxon>
        <taxon>Alphaproteobacteria</taxon>
        <taxon>Rhodospirillales</taxon>
        <taxon>Dongiaceae</taxon>
        <taxon>Hypericibacter</taxon>
    </lineage>
</organism>
<evidence type="ECO:0000313" key="3">
    <source>
        <dbReference type="Proteomes" id="UP000325797"/>
    </source>
</evidence>
<dbReference type="RefSeq" id="WP_151114525.1">
    <property type="nucleotide sequence ID" value="NZ_CP042582.1"/>
</dbReference>
<dbReference type="KEGG" id="hadh:FRZ61_01920"/>